<comment type="caution">
    <text evidence="5">The sequence shown here is derived from an EMBL/GenBank/DDBJ whole genome shotgun (WGS) entry which is preliminary data.</text>
</comment>
<gene>
    <name evidence="5" type="ORF">A6302_01125</name>
</gene>
<sequence>MTETFHFDRFVLIPDRRELAEDGRMLKVGSRAFDLLCLLVTRAGELVSRDEAMAHVWPGLHVDEGGLRVHMAALRKLLGDGSDGRRFIVNEPGRGYRFVAPVTRGSDAYRRRAAPPGRLPPPSPALPAPRSRLIGRVDTVGDVDHLLARYPLVTIAGPGGIGKTTVALAYAERAAASAAVDVIDFGGVADPAGVPNTVAAAIGLPVRSPDETAAIVRALQAGPRLLVLDCCEHVIDAVAALAERILDATPGVRLLATSREPLRISGEYVHRLGPLAVPPVGIVLTRETVVDFPAADLFLERTIAATGDDAFTAEDLDAVTAICRRLDGVALALELAAAAVPLYGVRGLAERLAESFSVLTRGRRTALPRHRTLRLTIAWSVDLLAAEERGLLARLSVIPASFDRLAAAHIGGDEHGGVDRLAGLVEKSLLIVDPAAAGPRYRMLDSTRAFARELLVASGEERTCLVRLAEHWSNRLGNFQREHPSEPLTSFRPDLEAVRAALHFAVSPDGYRSIAIRLAAAAAPLFLDLSLLVECTRWAETALALVTADDPPETILTLRTAFAAPRLYTHGNLAEVRASLEEALASAAAAGDPSMEVHILDVLYVFHLRVADFRGIREIADRTAAVIERAHGLSGIEANWMAGLAAYFAGEHAAATPHLRRSLDILSPTRRVDVFRYGSDRRVHAHNALARSLWMQGYPDDARRLAARNLAEAADIGHPVGHSIALMWMTPIFLWTGEHAIAEACARDLIALARRSSQRPAELVGEAFLGILDGRHGAPDRAVTAIASSIDGLLAVNNRLLHVILLGHLAEAHLLAGRAGDALATVEEAVARAAASGDLVTMPWLKILSARALALAAPAGSGLAGALDDALAWARRQGARAYLLEIATLRAELGLPPTVDREEGLEALLGSFEQGRDTEPLRRATRVAAARSGRSAGGEAGPAP</sequence>
<dbReference type="Pfam" id="PF25872">
    <property type="entry name" value="HTH_77"/>
    <property type="match status" value="1"/>
</dbReference>
<dbReference type="SUPFAM" id="SSF46894">
    <property type="entry name" value="C-terminal effector domain of the bipartite response regulators"/>
    <property type="match status" value="1"/>
</dbReference>
<organism evidence="5 6">
    <name type="scientific">Methylobrevis pamukkalensis</name>
    <dbReference type="NCBI Taxonomy" id="1439726"/>
    <lineage>
        <taxon>Bacteria</taxon>
        <taxon>Pseudomonadati</taxon>
        <taxon>Pseudomonadota</taxon>
        <taxon>Alphaproteobacteria</taxon>
        <taxon>Hyphomicrobiales</taxon>
        <taxon>Pleomorphomonadaceae</taxon>
        <taxon>Methylobrevis</taxon>
    </lineage>
</organism>
<feature type="DNA-binding region" description="OmpR/PhoB-type" evidence="2">
    <location>
        <begin position="2"/>
        <end position="100"/>
    </location>
</feature>
<reference evidence="5 6" key="1">
    <citation type="submission" date="2016-07" db="EMBL/GenBank/DDBJ databases">
        <title>Draft Genome Sequence of Methylobrevis pamukkalensis PK2.</title>
        <authorList>
            <person name="Vasilenko O.V."/>
            <person name="Doronina N.V."/>
            <person name="Shmareva M.N."/>
            <person name="Tarlachkov S.V."/>
            <person name="Mustakhimov I."/>
            <person name="Trotsenko Y.A."/>
        </authorList>
    </citation>
    <scope>NUCLEOTIDE SEQUENCE [LARGE SCALE GENOMIC DNA]</scope>
    <source>
        <strain evidence="5 6">PK2</strain>
    </source>
</reference>
<feature type="region of interest" description="Disordered" evidence="3">
    <location>
        <begin position="109"/>
        <end position="128"/>
    </location>
</feature>
<name>A0A1E3H7N4_9HYPH</name>
<dbReference type="Gene3D" id="1.25.40.10">
    <property type="entry name" value="Tetratricopeptide repeat domain"/>
    <property type="match status" value="1"/>
</dbReference>
<dbReference type="InterPro" id="IPR058852">
    <property type="entry name" value="HTH_77"/>
</dbReference>
<feature type="compositionally biased region" description="Pro residues" evidence="3">
    <location>
        <begin position="117"/>
        <end position="127"/>
    </location>
</feature>
<dbReference type="PANTHER" id="PTHR47691:SF3">
    <property type="entry name" value="HTH-TYPE TRANSCRIPTIONAL REGULATOR RV0890C-RELATED"/>
    <property type="match status" value="1"/>
</dbReference>
<dbReference type="InterPro" id="IPR016032">
    <property type="entry name" value="Sig_transdc_resp-reg_C-effctor"/>
</dbReference>
<evidence type="ECO:0000259" key="4">
    <source>
        <dbReference type="PROSITE" id="PS51755"/>
    </source>
</evidence>
<evidence type="ECO:0000256" key="2">
    <source>
        <dbReference type="PROSITE-ProRule" id="PRU01091"/>
    </source>
</evidence>
<evidence type="ECO:0000256" key="1">
    <source>
        <dbReference type="ARBA" id="ARBA00023125"/>
    </source>
</evidence>
<keyword evidence="1 2" id="KW-0238">DNA-binding</keyword>
<dbReference type="GO" id="GO:0000160">
    <property type="term" value="P:phosphorelay signal transduction system"/>
    <property type="evidence" value="ECO:0007669"/>
    <property type="project" value="InterPro"/>
</dbReference>
<accession>A0A1E3H7N4</accession>
<evidence type="ECO:0000313" key="5">
    <source>
        <dbReference type="EMBL" id="ODN71521.1"/>
    </source>
</evidence>
<dbReference type="InterPro" id="IPR027417">
    <property type="entry name" value="P-loop_NTPase"/>
</dbReference>
<dbReference type="InterPro" id="IPR001867">
    <property type="entry name" value="OmpR/PhoB-type_DNA-bd"/>
</dbReference>
<dbReference type="PATRIC" id="fig|1439726.3.peg.1175"/>
<dbReference type="SMART" id="SM00862">
    <property type="entry name" value="Trans_reg_C"/>
    <property type="match status" value="1"/>
</dbReference>
<dbReference type="InterPro" id="IPR036388">
    <property type="entry name" value="WH-like_DNA-bd_sf"/>
</dbReference>
<dbReference type="SUPFAM" id="SSF52540">
    <property type="entry name" value="P-loop containing nucleoside triphosphate hydrolases"/>
    <property type="match status" value="1"/>
</dbReference>
<dbReference type="GO" id="GO:0006355">
    <property type="term" value="P:regulation of DNA-templated transcription"/>
    <property type="evidence" value="ECO:0007669"/>
    <property type="project" value="InterPro"/>
</dbReference>
<dbReference type="GO" id="GO:0003677">
    <property type="term" value="F:DNA binding"/>
    <property type="evidence" value="ECO:0007669"/>
    <property type="project" value="UniProtKB-UniRule"/>
</dbReference>
<dbReference type="Gene3D" id="1.10.10.10">
    <property type="entry name" value="Winged helix-like DNA-binding domain superfamily/Winged helix DNA-binding domain"/>
    <property type="match status" value="1"/>
</dbReference>
<dbReference type="PROSITE" id="PS51755">
    <property type="entry name" value="OMPR_PHOB"/>
    <property type="match status" value="1"/>
</dbReference>
<evidence type="ECO:0000256" key="3">
    <source>
        <dbReference type="SAM" id="MobiDB-lite"/>
    </source>
</evidence>
<dbReference type="PANTHER" id="PTHR47691">
    <property type="entry name" value="REGULATOR-RELATED"/>
    <property type="match status" value="1"/>
</dbReference>
<evidence type="ECO:0000313" key="6">
    <source>
        <dbReference type="Proteomes" id="UP000094622"/>
    </source>
</evidence>
<dbReference type="OrthoDB" id="4473689at2"/>
<proteinExistence type="predicted"/>
<keyword evidence="6" id="KW-1185">Reference proteome</keyword>
<dbReference type="Proteomes" id="UP000094622">
    <property type="component" value="Unassembled WGS sequence"/>
</dbReference>
<feature type="domain" description="OmpR/PhoB-type" evidence="4">
    <location>
        <begin position="2"/>
        <end position="100"/>
    </location>
</feature>
<dbReference type="EMBL" id="MCRJ01000019">
    <property type="protein sequence ID" value="ODN71521.1"/>
    <property type="molecule type" value="Genomic_DNA"/>
</dbReference>
<dbReference type="RefSeq" id="WP_141703417.1">
    <property type="nucleotide sequence ID" value="NZ_MCRJ01000019.1"/>
</dbReference>
<dbReference type="Gene3D" id="3.40.50.300">
    <property type="entry name" value="P-loop containing nucleotide triphosphate hydrolases"/>
    <property type="match status" value="1"/>
</dbReference>
<dbReference type="CDD" id="cd00383">
    <property type="entry name" value="trans_reg_C"/>
    <property type="match status" value="1"/>
</dbReference>
<protein>
    <submittedName>
        <fullName evidence="5">Putative HTH-type transcriptional regulator</fullName>
    </submittedName>
</protein>
<dbReference type="InterPro" id="IPR011990">
    <property type="entry name" value="TPR-like_helical_dom_sf"/>
</dbReference>
<dbReference type="Pfam" id="PF00486">
    <property type="entry name" value="Trans_reg_C"/>
    <property type="match status" value="1"/>
</dbReference>
<dbReference type="AlphaFoldDB" id="A0A1E3H7N4"/>